<dbReference type="AlphaFoldDB" id="K5WCW7"/>
<reference evidence="1 2" key="1">
    <citation type="journal article" date="2012" name="BMC Genomics">
        <title>Comparative genomics of the white-rot fungi, Phanerochaete carnosa and P. chrysosporium, to elucidate the genetic basis of the distinct wood types they colonize.</title>
        <authorList>
            <person name="Suzuki H."/>
            <person name="MacDonald J."/>
            <person name="Syed K."/>
            <person name="Salamov A."/>
            <person name="Hori C."/>
            <person name="Aerts A."/>
            <person name="Henrissat B."/>
            <person name="Wiebenga A."/>
            <person name="vanKuyk P.A."/>
            <person name="Barry K."/>
            <person name="Lindquist E."/>
            <person name="LaButti K."/>
            <person name="Lapidus A."/>
            <person name="Lucas S."/>
            <person name="Coutinho P."/>
            <person name="Gong Y."/>
            <person name="Samejima M."/>
            <person name="Mahadevan R."/>
            <person name="Abou-Zaid M."/>
            <person name="de Vries R.P."/>
            <person name="Igarashi K."/>
            <person name="Yadav J.S."/>
            <person name="Grigoriev I.V."/>
            <person name="Master E.R."/>
        </authorList>
    </citation>
    <scope>NUCLEOTIDE SEQUENCE [LARGE SCALE GENOMIC DNA]</scope>
    <source>
        <strain evidence="1 2">HHB-10118-sp</strain>
    </source>
</reference>
<dbReference type="OrthoDB" id="2659442at2759"/>
<dbReference type="GeneID" id="18919961"/>
<dbReference type="EMBL" id="JH930471">
    <property type="protein sequence ID" value="EKM57125.1"/>
    <property type="molecule type" value="Genomic_DNA"/>
</dbReference>
<keyword evidence="2" id="KW-1185">Reference proteome</keyword>
<sequence length="580" mass="64807">VRRLNDYKRFTMAVGTFDIARLKQLVAQGLKRGASAHTILDKMRDAADGLYKPRGYTTHDAEMAYLAKALGGPRLLFMLNHSLAGLPSARTIRKHMQVPELRPSVSQPTTAEIGANITSFCGPLAVPEPLPRSGHTLVIDGIAQESKARYDATSNQVLGLCREHSHMLDLRVLSVEAVKAIAAALHGDSPCCHYGSEATVAAMAPFRKDHYTIIPIMVSPTCKAETAEELAEHILMILRTWHESEDGERRHGPCWSVGTDGDAKFRTAKFRALTSKTLERGTPLHAKLVWLRGLNLQVGPYDVTADADPKHIFKRFNTLLCHKDGILVLDTVINRDVLAGHLAKQGMSSEKIVGLLDPNDPQNVPRAVQLLRSVIAIKHINLQPESSASRYRPDEEKEHRALSLLAEVYNTLLTPFITISMSLRDQFRQLIVYAHLAFYLYRKYRTAFMTSQLYHDTQHVIKSLTFNIAKQQLLEDTAPFYIIQLGQDRLEVAFADVRTQDHASNVDTLSLTRKLGTGCMISNLNLKHPSWNRGHRRLKFFENDGPDHINPASWTGDVTAGSVSLQWDWAHGYSQAVDIL</sequence>
<dbReference type="RefSeq" id="XP_007394075.1">
    <property type="nucleotide sequence ID" value="XM_007394013.1"/>
</dbReference>
<name>K5WCW7_PHACS</name>
<feature type="non-terminal residue" evidence="1">
    <location>
        <position position="580"/>
    </location>
</feature>
<feature type="non-terminal residue" evidence="1">
    <location>
        <position position="1"/>
    </location>
</feature>
<dbReference type="Proteomes" id="UP000008370">
    <property type="component" value="Unassembled WGS sequence"/>
</dbReference>
<dbReference type="KEGG" id="pco:PHACADRAFT_51634"/>
<dbReference type="HOGENOM" id="CLU_017008_0_0_1"/>
<dbReference type="InParanoid" id="K5WCW7"/>
<organism evidence="1 2">
    <name type="scientific">Phanerochaete carnosa (strain HHB-10118-sp)</name>
    <name type="common">White-rot fungus</name>
    <name type="synonym">Peniophora carnosa</name>
    <dbReference type="NCBI Taxonomy" id="650164"/>
    <lineage>
        <taxon>Eukaryota</taxon>
        <taxon>Fungi</taxon>
        <taxon>Dikarya</taxon>
        <taxon>Basidiomycota</taxon>
        <taxon>Agaricomycotina</taxon>
        <taxon>Agaricomycetes</taxon>
        <taxon>Polyporales</taxon>
        <taxon>Phanerochaetaceae</taxon>
        <taxon>Phanerochaete</taxon>
    </lineage>
</organism>
<dbReference type="STRING" id="650164.K5WCW7"/>
<accession>K5WCW7</accession>
<protein>
    <submittedName>
        <fullName evidence="1">Uncharacterized protein</fullName>
    </submittedName>
</protein>
<proteinExistence type="predicted"/>
<evidence type="ECO:0000313" key="1">
    <source>
        <dbReference type="EMBL" id="EKM57125.1"/>
    </source>
</evidence>
<gene>
    <name evidence="1" type="ORF">PHACADRAFT_51634</name>
</gene>
<evidence type="ECO:0000313" key="2">
    <source>
        <dbReference type="Proteomes" id="UP000008370"/>
    </source>
</evidence>